<sequence>MNIIIVGRNNIECIYCFFLKDSQTCILGHDNTKCETCGSANIFNKCPLLSWHADINYGSDINQLIAQIISKIIAMSPKFGGKNICINPLKIREQFKKEFVNKSTREFIKGAIIIASILKNYDDNQLRKNIKIEK</sequence>
<dbReference type="EMBL" id="MG779377">
    <property type="protein sequence ID" value="AUV58804.1"/>
    <property type="molecule type" value="Genomic_DNA"/>
</dbReference>
<evidence type="ECO:0000313" key="1">
    <source>
        <dbReference type="EMBL" id="AUV58804.1"/>
    </source>
</evidence>
<proteinExistence type="predicted"/>
<reference evidence="1" key="1">
    <citation type="submission" date="2018-01" db="EMBL/GenBank/DDBJ databases">
        <title>Draft genome sequence of Bandra megavirus.</title>
        <authorList>
            <person name="Chatterjee A."/>
            <person name="Yadav R."/>
            <person name="Kondabagil K."/>
        </authorList>
    </citation>
    <scope>NUCLEOTIDE SEQUENCE</scope>
    <source>
        <strain evidence="1">KK-1</strain>
    </source>
</reference>
<accession>A0A2K9V9E2</accession>
<organism evidence="1">
    <name type="scientific">Bandra megavirus</name>
    <dbReference type="NCBI Taxonomy" id="2071566"/>
    <lineage>
        <taxon>Viruses</taxon>
        <taxon>Varidnaviria</taxon>
        <taxon>Bamfordvirae</taxon>
        <taxon>Nucleocytoviricota</taxon>
        <taxon>Megaviricetes</taxon>
        <taxon>Imitervirales</taxon>
        <taxon>Mimiviridae</taxon>
        <taxon>Megamimivirinae</taxon>
        <taxon>Megavirus</taxon>
    </lineage>
</organism>
<name>A0A2K9V9E2_9VIRU</name>
<protein>
    <submittedName>
        <fullName evidence="1">Uncharacterized protein</fullName>
    </submittedName>
</protein>